<evidence type="ECO:0000313" key="2">
    <source>
        <dbReference type="EMBL" id="PSS20141.1"/>
    </source>
</evidence>
<evidence type="ECO:0000313" key="3">
    <source>
        <dbReference type="Proteomes" id="UP000241818"/>
    </source>
</evidence>
<organism evidence="2 3">
    <name type="scientific">Amorphotheca resinae ATCC 22711</name>
    <dbReference type="NCBI Taxonomy" id="857342"/>
    <lineage>
        <taxon>Eukaryota</taxon>
        <taxon>Fungi</taxon>
        <taxon>Dikarya</taxon>
        <taxon>Ascomycota</taxon>
        <taxon>Pezizomycotina</taxon>
        <taxon>Leotiomycetes</taxon>
        <taxon>Helotiales</taxon>
        <taxon>Amorphothecaceae</taxon>
        <taxon>Amorphotheca</taxon>
    </lineage>
</organism>
<keyword evidence="3" id="KW-1185">Reference proteome</keyword>
<dbReference type="InParanoid" id="A0A2T3B3E2"/>
<dbReference type="InterPro" id="IPR029058">
    <property type="entry name" value="AB_hydrolase_fold"/>
</dbReference>
<dbReference type="PANTHER" id="PTHR48081">
    <property type="entry name" value="AB HYDROLASE SUPERFAMILY PROTEIN C4A8.06C"/>
    <property type="match status" value="1"/>
</dbReference>
<dbReference type="PANTHER" id="PTHR48081:SF33">
    <property type="entry name" value="KYNURENINE FORMAMIDASE"/>
    <property type="match status" value="1"/>
</dbReference>
<reference evidence="2 3" key="1">
    <citation type="journal article" date="2018" name="New Phytol.">
        <title>Comparative genomics and transcriptomics depict ericoid mycorrhizal fungi as versatile saprotrophs and plant mutualists.</title>
        <authorList>
            <person name="Martino E."/>
            <person name="Morin E."/>
            <person name="Grelet G.A."/>
            <person name="Kuo A."/>
            <person name="Kohler A."/>
            <person name="Daghino S."/>
            <person name="Barry K.W."/>
            <person name="Cichocki N."/>
            <person name="Clum A."/>
            <person name="Dockter R.B."/>
            <person name="Hainaut M."/>
            <person name="Kuo R.C."/>
            <person name="LaButti K."/>
            <person name="Lindahl B.D."/>
            <person name="Lindquist E.A."/>
            <person name="Lipzen A."/>
            <person name="Khouja H.R."/>
            <person name="Magnuson J."/>
            <person name="Murat C."/>
            <person name="Ohm R.A."/>
            <person name="Singer S.W."/>
            <person name="Spatafora J.W."/>
            <person name="Wang M."/>
            <person name="Veneault-Fourrey C."/>
            <person name="Henrissat B."/>
            <person name="Grigoriev I.V."/>
            <person name="Martin F.M."/>
            <person name="Perotto S."/>
        </authorList>
    </citation>
    <scope>NUCLEOTIDE SEQUENCE [LARGE SCALE GENOMIC DNA]</scope>
    <source>
        <strain evidence="2 3">ATCC 22711</strain>
    </source>
</reference>
<keyword evidence="1" id="KW-0378">Hydrolase</keyword>
<dbReference type="Proteomes" id="UP000241818">
    <property type="component" value="Unassembled WGS sequence"/>
</dbReference>
<dbReference type="STRING" id="857342.A0A2T3B3E2"/>
<evidence type="ECO:0000256" key="1">
    <source>
        <dbReference type="ARBA" id="ARBA00022801"/>
    </source>
</evidence>
<dbReference type="EMBL" id="KZ679010">
    <property type="protein sequence ID" value="PSS20141.1"/>
    <property type="molecule type" value="Genomic_DNA"/>
</dbReference>
<dbReference type="OrthoDB" id="420264at2759"/>
<accession>A0A2T3B3E2</accession>
<evidence type="ECO:0008006" key="4">
    <source>
        <dbReference type="Google" id="ProtNLM"/>
    </source>
</evidence>
<name>A0A2T3B3E2_AMORE</name>
<dbReference type="Gene3D" id="3.40.50.1820">
    <property type="entry name" value="alpha/beta hydrolase"/>
    <property type="match status" value="1"/>
</dbReference>
<protein>
    <recommendedName>
        <fullName evidence="4">Arylformamidase</fullName>
    </recommendedName>
</protein>
<dbReference type="RefSeq" id="XP_024721411.1">
    <property type="nucleotide sequence ID" value="XM_024868704.1"/>
</dbReference>
<gene>
    <name evidence="2" type="ORF">M430DRAFT_58024</name>
</gene>
<dbReference type="GeneID" id="36576785"/>
<dbReference type="GO" id="GO:0016787">
    <property type="term" value="F:hydrolase activity"/>
    <property type="evidence" value="ECO:0007669"/>
    <property type="project" value="UniProtKB-KW"/>
</dbReference>
<proteinExistence type="predicted"/>
<sequence length="216" mass="24566">MRGSIAGFASINYRLSPYPSHPANPSSPDDPSRNVRYPTHLLDVEHAILYLRDQYNIANRYILVGHSAGATMAFELRNWYVHNKIPTPAAVLGVEGIYHFEAFIKAHSEVPAYQEFMENAFPDKTLWEKAAPYTNRECDFATWEHAKAVIIAHSDQDELVEKAQALFMLERASMTPRFKEKVHFLEASGSHDEIWQSGHILADLITKSIKILQQTV</sequence>
<dbReference type="InterPro" id="IPR050300">
    <property type="entry name" value="GDXG_lipolytic_enzyme"/>
</dbReference>
<dbReference type="AlphaFoldDB" id="A0A2T3B3E2"/>
<dbReference type="SUPFAM" id="SSF53474">
    <property type="entry name" value="alpha/beta-Hydrolases"/>
    <property type="match status" value="1"/>
</dbReference>